<feature type="chain" id="PRO_5029497923" evidence="3">
    <location>
        <begin position="22"/>
        <end position="469"/>
    </location>
</feature>
<dbReference type="PANTHER" id="PTHR47926:SF516">
    <property type="entry name" value="SMK1"/>
    <property type="match status" value="1"/>
</dbReference>
<name>A0A7I8KRC6_SPIIN</name>
<dbReference type="PROSITE" id="PS51375">
    <property type="entry name" value="PPR"/>
    <property type="match status" value="2"/>
</dbReference>
<dbReference type="InterPro" id="IPR046960">
    <property type="entry name" value="PPR_At4g14850-like_plant"/>
</dbReference>
<dbReference type="OrthoDB" id="185373at2759"/>
<dbReference type="AlphaFoldDB" id="A0A7I8KRC6"/>
<gene>
    <name evidence="4" type="ORF">SI8410_08011051</name>
</gene>
<protein>
    <submittedName>
        <fullName evidence="4">Uncharacterized protein</fullName>
    </submittedName>
</protein>
<feature type="signal peptide" evidence="3">
    <location>
        <begin position="1"/>
        <end position="21"/>
    </location>
</feature>
<proteinExistence type="predicted"/>
<evidence type="ECO:0000256" key="1">
    <source>
        <dbReference type="ARBA" id="ARBA00022737"/>
    </source>
</evidence>
<feature type="repeat" description="PPR" evidence="2">
    <location>
        <begin position="279"/>
        <end position="313"/>
    </location>
</feature>
<dbReference type="InterPro" id="IPR011990">
    <property type="entry name" value="TPR-like_helical_dom_sf"/>
</dbReference>
<dbReference type="GO" id="GO:0003723">
    <property type="term" value="F:RNA binding"/>
    <property type="evidence" value="ECO:0007669"/>
    <property type="project" value="InterPro"/>
</dbReference>
<dbReference type="Pfam" id="PF13041">
    <property type="entry name" value="PPR_2"/>
    <property type="match status" value="1"/>
</dbReference>
<feature type="repeat" description="PPR" evidence="2">
    <location>
        <begin position="175"/>
        <end position="209"/>
    </location>
</feature>
<dbReference type="FunFam" id="1.25.40.10:FF:000344">
    <property type="entry name" value="Pentatricopeptide repeat-containing protein"/>
    <property type="match status" value="1"/>
</dbReference>
<dbReference type="Pfam" id="PF01535">
    <property type="entry name" value="PPR"/>
    <property type="match status" value="3"/>
</dbReference>
<accession>A0A7I8KRC6</accession>
<evidence type="ECO:0000313" key="5">
    <source>
        <dbReference type="Proteomes" id="UP000663760"/>
    </source>
</evidence>
<keyword evidence="5" id="KW-1185">Reference proteome</keyword>
<dbReference type="NCBIfam" id="TIGR00756">
    <property type="entry name" value="PPR"/>
    <property type="match status" value="2"/>
</dbReference>
<dbReference type="InterPro" id="IPR002885">
    <property type="entry name" value="PPR_rpt"/>
</dbReference>
<keyword evidence="1" id="KW-0677">Repeat</keyword>
<organism evidence="4 5">
    <name type="scientific">Spirodela intermedia</name>
    <name type="common">Intermediate duckweed</name>
    <dbReference type="NCBI Taxonomy" id="51605"/>
    <lineage>
        <taxon>Eukaryota</taxon>
        <taxon>Viridiplantae</taxon>
        <taxon>Streptophyta</taxon>
        <taxon>Embryophyta</taxon>
        <taxon>Tracheophyta</taxon>
        <taxon>Spermatophyta</taxon>
        <taxon>Magnoliopsida</taxon>
        <taxon>Liliopsida</taxon>
        <taxon>Araceae</taxon>
        <taxon>Lemnoideae</taxon>
        <taxon>Spirodela</taxon>
    </lineage>
</organism>
<dbReference type="GO" id="GO:0009451">
    <property type="term" value="P:RNA modification"/>
    <property type="evidence" value="ECO:0007669"/>
    <property type="project" value="InterPro"/>
</dbReference>
<evidence type="ECO:0000256" key="3">
    <source>
        <dbReference type="SAM" id="SignalP"/>
    </source>
</evidence>
<dbReference type="InterPro" id="IPR046848">
    <property type="entry name" value="E_motif"/>
</dbReference>
<reference evidence="4" key="1">
    <citation type="submission" date="2020-02" db="EMBL/GenBank/DDBJ databases">
        <authorList>
            <person name="Scholz U."/>
            <person name="Mascher M."/>
            <person name="Fiebig A."/>
        </authorList>
    </citation>
    <scope>NUCLEOTIDE SEQUENCE</scope>
</reference>
<dbReference type="FunFam" id="1.25.40.10:FF:000090">
    <property type="entry name" value="Pentatricopeptide repeat-containing protein, chloroplastic"/>
    <property type="match status" value="1"/>
</dbReference>
<evidence type="ECO:0000313" key="4">
    <source>
        <dbReference type="EMBL" id="CAA7400373.1"/>
    </source>
</evidence>
<dbReference type="EMBL" id="LR746271">
    <property type="protein sequence ID" value="CAA7400373.1"/>
    <property type="molecule type" value="Genomic_DNA"/>
</dbReference>
<sequence length="469" mass="50987">MKWFPPCAAAFFSGLLRRCAPLSAIGPGKQVHAHILTRGLLPHVTLQTDLVLVYCRTSDLLSARQAFDEMPHRSSHTWNILFSSYAQSSRPCEALRLLPLFLTAGLRADHYTFPALLKACVAAGDLPLGLSLHGRVLETGYEEDALVRCSLLDMYAKCGRIANAHQLFLQMRDRDTVAWNSMISGLARAKLLSEALCCLKKMQWKEVEEDPMAVPSVLAACGQAGELRKGKELHGKLIKSSLLTTDSDAAVGNALLEMYSRCGCLADARKVFAIMSNRNVVTWTTLISSCGAHGEGEESLILFEEMVASGVKPNAVTFTVVLSSCSHSGLVAHGRRFFQSMSGVHGVEPTAEHYACMVDLLARAGHLQEALELVESMPVEPTGSVWGALLGACAAQGDAAVAELAARRLFDIEPRNAANYAALRGVYAAVGARDGVRRMTARMRALRLLKGPGRSWIPVEGERPWERKC</sequence>
<dbReference type="Gene3D" id="1.25.40.10">
    <property type="entry name" value="Tetratricopeptide repeat domain"/>
    <property type="match status" value="3"/>
</dbReference>
<dbReference type="Proteomes" id="UP000663760">
    <property type="component" value="Chromosome 8"/>
</dbReference>
<dbReference type="PANTHER" id="PTHR47926">
    <property type="entry name" value="PENTATRICOPEPTIDE REPEAT-CONTAINING PROTEIN"/>
    <property type="match status" value="1"/>
</dbReference>
<evidence type="ECO:0000256" key="2">
    <source>
        <dbReference type="PROSITE-ProRule" id="PRU00708"/>
    </source>
</evidence>
<dbReference type="Pfam" id="PF20431">
    <property type="entry name" value="E_motif"/>
    <property type="match status" value="1"/>
</dbReference>
<keyword evidence="3" id="KW-0732">Signal</keyword>